<gene>
    <name evidence="5" type="ORF">AAEO56_06465</name>
</gene>
<reference evidence="5 6" key="1">
    <citation type="submission" date="2024-04" db="EMBL/GenBank/DDBJ databases">
        <title>Flavobacterium sp. DGU11 16S ribosomal RNA gene Genome sequencing and assembly.</title>
        <authorList>
            <person name="Park S."/>
        </authorList>
    </citation>
    <scope>NUCLEOTIDE SEQUENCE [LARGE SCALE GENOMIC DNA]</scope>
    <source>
        <strain evidence="5 6">DGU11</strain>
    </source>
</reference>
<keyword evidence="6" id="KW-1185">Reference proteome</keyword>
<keyword evidence="3" id="KW-0233">DNA recombination</keyword>
<comment type="caution">
    <text evidence="5">The sequence shown here is derived from an EMBL/GenBank/DDBJ whole genome shotgun (WGS) entry which is preliminary data.</text>
</comment>
<organism evidence="5 6">
    <name type="scientific">Flavobacterium arundinis</name>
    <dbReference type="NCBI Taxonomy" id="3139143"/>
    <lineage>
        <taxon>Bacteria</taxon>
        <taxon>Pseudomonadati</taxon>
        <taxon>Bacteroidota</taxon>
        <taxon>Flavobacteriia</taxon>
        <taxon>Flavobacteriales</taxon>
        <taxon>Flavobacteriaceae</taxon>
        <taxon>Flavobacterium</taxon>
    </lineage>
</organism>
<dbReference type="Gene3D" id="1.10.443.10">
    <property type="entry name" value="Intergrase catalytic core"/>
    <property type="match status" value="1"/>
</dbReference>
<dbReference type="InterPro" id="IPR025269">
    <property type="entry name" value="SAM-like_dom"/>
</dbReference>
<dbReference type="Gene3D" id="1.10.150.130">
    <property type="match status" value="1"/>
</dbReference>
<dbReference type="Pfam" id="PF00589">
    <property type="entry name" value="Phage_integrase"/>
    <property type="match status" value="1"/>
</dbReference>
<evidence type="ECO:0000313" key="5">
    <source>
        <dbReference type="EMBL" id="MEL1243901.1"/>
    </source>
</evidence>
<evidence type="ECO:0000259" key="4">
    <source>
        <dbReference type="PROSITE" id="PS51898"/>
    </source>
</evidence>
<dbReference type="InterPro" id="IPR002104">
    <property type="entry name" value="Integrase_catalytic"/>
</dbReference>
<protein>
    <submittedName>
        <fullName evidence="5">Site-specific integrase</fullName>
    </submittedName>
</protein>
<dbReference type="EMBL" id="JBBYHR010000003">
    <property type="protein sequence ID" value="MEL1243901.1"/>
    <property type="molecule type" value="Genomic_DNA"/>
</dbReference>
<dbReference type="RefSeq" id="WP_341696217.1">
    <property type="nucleotide sequence ID" value="NZ_JBBYHR010000003.1"/>
</dbReference>
<dbReference type="InterPro" id="IPR010998">
    <property type="entry name" value="Integrase_recombinase_N"/>
</dbReference>
<dbReference type="PANTHER" id="PTHR30349">
    <property type="entry name" value="PHAGE INTEGRASE-RELATED"/>
    <property type="match status" value="1"/>
</dbReference>
<dbReference type="InterPro" id="IPR011010">
    <property type="entry name" value="DNA_brk_join_enz"/>
</dbReference>
<name>A0ABU9HUS2_9FLAO</name>
<dbReference type="PANTHER" id="PTHR30349:SF64">
    <property type="entry name" value="PROPHAGE INTEGRASE INTD-RELATED"/>
    <property type="match status" value="1"/>
</dbReference>
<feature type="domain" description="Tyr recombinase" evidence="4">
    <location>
        <begin position="223"/>
        <end position="400"/>
    </location>
</feature>
<keyword evidence="2" id="KW-0238">DNA-binding</keyword>
<evidence type="ECO:0000256" key="1">
    <source>
        <dbReference type="ARBA" id="ARBA00008857"/>
    </source>
</evidence>
<dbReference type="Pfam" id="PF13102">
    <property type="entry name" value="Phage_int_SAM_5"/>
    <property type="match status" value="1"/>
</dbReference>
<dbReference type="Proteomes" id="UP001464555">
    <property type="component" value="Unassembled WGS sequence"/>
</dbReference>
<sequence length="419" mass="48362">MKSTNTFGIQFIIRVPKNEKTTEAAVYARITVNGRRSEVSLKKKIDPKFWDEAKGRAKGKRDESAGLNNYIERIRSIIADGYHNLIQERKPINVDSVKALFTGQDEDAITIKKLFEYHNQEAAYKLAPGTMKNYGTTQRYIGKFLRDKYHRHDILLSELTYRFLLDFESYLRSYVPKDHQQRLHNNGIMKHIERLRKMVNLAIKLDWLEKDPFAHFKKHFDKVERQCLTAEELSLLEKKVFKIERLKNVRDMFLFCCYTGLAFIDLVGLTPDNIVTGIDGGLWLYTSRAKTDTSVRVPILPQARRIMEQYKDNHKAQSSGTVFPVLSNQRMNGYLKEIADLCSISKKLTFHIARHTFATTVTLSNGVPIESVSRMLGHTSIRTTQIYAKVLEKKVSEDMGRLKERLCGNEADNFAIAKS</sequence>
<dbReference type="Pfam" id="PF17293">
    <property type="entry name" value="Arm-DNA-bind_5"/>
    <property type="match status" value="1"/>
</dbReference>
<dbReference type="CDD" id="cd01185">
    <property type="entry name" value="INTN1_C_like"/>
    <property type="match status" value="1"/>
</dbReference>
<dbReference type="InterPro" id="IPR013762">
    <property type="entry name" value="Integrase-like_cat_sf"/>
</dbReference>
<evidence type="ECO:0000313" key="6">
    <source>
        <dbReference type="Proteomes" id="UP001464555"/>
    </source>
</evidence>
<accession>A0ABU9HUS2</accession>
<dbReference type="InterPro" id="IPR050090">
    <property type="entry name" value="Tyrosine_recombinase_XerCD"/>
</dbReference>
<comment type="similarity">
    <text evidence="1">Belongs to the 'phage' integrase family.</text>
</comment>
<proteinExistence type="inferred from homology"/>
<evidence type="ECO:0000256" key="3">
    <source>
        <dbReference type="ARBA" id="ARBA00023172"/>
    </source>
</evidence>
<evidence type="ECO:0000256" key="2">
    <source>
        <dbReference type="ARBA" id="ARBA00023125"/>
    </source>
</evidence>
<dbReference type="SUPFAM" id="SSF56349">
    <property type="entry name" value="DNA breaking-rejoining enzymes"/>
    <property type="match status" value="1"/>
</dbReference>
<dbReference type="InterPro" id="IPR035386">
    <property type="entry name" value="Arm-DNA-bind_5"/>
</dbReference>
<dbReference type="PROSITE" id="PS51898">
    <property type="entry name" value="TYR_RECOMBINASE"/>
    <property type="match status" value="1"/>
</dbReference>